<dbReference type="InterPro" id="IPR029058">
    <property type="entry name" value="AB_hydrolase_fold"/>
</dbReference>
<accession>A0A0G4L3Y0</accession>
<dbReference type="Pfam" id="PF00561">
    <property type="entry name" value="Abhydrolase_1"/>
    <property type="match status" value="1"/>
</dbReference>
<protein>
    <submittedName>
        <fullName evidence="6">Uncharacterized protein</fullName>
    </submittedName>
</protein>
<evidence type="ECO:0000313" key="6">
    <source>
        <dbReference type="EMBL" id="CRK16440.1"/>
    </source>
</evidence>
<dbReference type="InterPro" id="IPR050471">
    <property type="entry name" value="AB_hydrolase"/>
</dbReference>
<evidence type="ECO:0000313" key="7">
    <source>
        <dbReference type="Proteomes" id="UP000044602"/>
    </source>
</evidence>
<proteinExistence type="predicted"/>
<gene>
    <name evidence="6" type="ORF">BN1708_011778</name>
    <name evidence="5" type="ORF">BN1723_001500</name>
</gene>
<dbReference type="SUPFAM" id="SSF53474">
    <property type="entry name" value="alpha/beta-Hydrolases"/>
    <property type="match status" value="1"/>
</dbReference>
<dbReference type="GO" id="GO:0046503">
    <property type="term" value="P:glycerolipid catabolic process"/>
    <property type="evidence" value="ECO:0007669"/>
    <property type="project" value="TreeGrafter"/>
</dbReference>
<dbReference type="InterPro" id="IPR056637">
    <property type="entry name" value="DUF7735"/>
</dbReference>
<dbReference type="PANTHER" id="PTHR43433:SF5">
    <property type="entry name" value="AB HYDROLASE-1 DOMAIN-CONTAINING PROTEIN"/>
    <property type="match status" value="1"/>
</dbReference>
<feature type="transmembrane region" description="Helical" evidence="2">
    <location>
        <begin position="446"/>
        <end position="465"/>
    </location>
</feature>
<evidence type="ECO:0000259" key="3">
    <source>
        <dbReference type="Pfam" id="PF00561"/>
    </source>
</evidence>
<feature type="domain" description="DUF7735" evidence="4">
    <location>
        <begin position="351"/>
        <end position="398"/>
    </location>
</feature>
<keyword evidence="2" id="KW-1133">Transmembrane helix</keyword>
<feature type="domain" description="AB hydrolase-1" evidence="3">
    <location>
        <begin position="26"/>
        <end position="150"/>
    </location>
</feature>
<dbReference type="EMBL" id="CVQI01000002">
    <property type="protein sequence ID" value="CRJ88017.1"/>
    <property type="molecule type" value="Genomic_DNA"/>
</dbReference>
<dbReference type="Proteomes" id="UP000045706">
    <property type="component" value="Unassembled WGS sequence"/>
</dbReference>
<dbReference type="AlphaFoldDB" id="A0A0G4L3Y0"/>
<keyword evidence="2" id="KW-0472">Membrane</keyword>
<dbReference type="InterPro" id="IPR000073">
    <property type="entry name" value="AB_hydrolase_1"/>
</dbReference>
<organism evidence="6 7">
    <name type="scientific">Verticillium longisporum</name>
    <name type="common">Verticillium dahliae var. longisporum</name>
    <dbReference type="NCBI Taxonomy" id="100787"/>
    <lineage>
        <taxon>Eukaryota</taxon>
        <taxon>Fungi</taxon>
        <taxon>Dikarya</taxon>
        <taxon>Ascomycota</taxon>
        <taxon>Pezizomycotina</taxon>
        <taxon>Sordariomycetes</taxon>
        <taxon>Hypocreomycetidae</taxon>
        <taxon>Glomerellales</taxon>
        <taxon>Plectosphaerellaceae</taxon>
        <taxon>Verticillium</taxon>
    </lineage>
</organism>
<evidence type="ECO:0000256" key="2">
    <source>
        <dbReference type="SAM" id="Phobius"/>
    </source>
</evidence>
<evidence type="ECO:0000256" key="1">
    <source>
        <dbReference type="SAM" id="MobiDB-lite"/>
    </source>
</evidence>
<reference evidence="7 8" key="1">
    <citation type="submission" date="2015-05" db="EMBL/GenBank/DDBJ databases">
        <authorList>
            <person name="Fogelqvist Johan"/>
        </authorList>
    </citation>
    <scope>NUCLEOTIDE SEQUENCE [LARGE SCALE GENOMIC DNA]</scope>
    <source>
        <strain evidence="6">VL1</strain>
        <strain evidence="5">VL2</strain>
    </source>
</reference>
<dbReference type="Gene3D" id="3.40.50.1820">
    <property type="entry name" value="alpha/beta hydrolase"/>
    <property type="match status" value="1"/>
</dbReference>
<name>A0A0G4L3Y0_VERLO</name>
<evidence type="ECO:0000259" key="4">
    <source>
        <dbReference type="Pfam" id="PF24870"/>
    </source>
</evidence>
<dbReference type="PANTHER" id="PTHR43433">
    <property type="entry name" value="HYDROLASE, ALPHA/BETA FOLD FAMILY PROTEIN"/>
    <property type="match status" value="1"/>
</dbReference>
<dbReference type="EMBL" id="CVQH01007557">
    <property type="protein sequence ID" value="CRK16440.1"/>
    <property type="molecule type" value="Genomic_DNA"/>
</dbReference>
<feature type="region of interest" description="Disordered" evidence="1">
    <location>
        <begin position="418"/>
        <end position="438"/>
    </location>
</feature>
<evidence type="ECO:0000313" key="5">
    <source>
        <dbReference type="EMBL" id="CRJ88017.1"/>
    </source>
</evidence>
<dbReference type="Pfam" id="PF24870">
    <property type="entry name" value="DUF7735"/>
    <property type="match status" value="1"/>
</dbReference>
<dbReference type="STRING" id="100787.A0A0G4L3Y0"/>
<keyword evidence="2" id="KW-0812">Transmembrane</keyword>
<sequence length="466" mass="49587">MTFNPTYATVNTEDCDIHYWYLGSGPLLVFVAGGNGHGRQFNSIMAALSNRFTCATYDRRQMSASQSPNPRLISPPQQARDLLAVMQALGHEKSTIFGSSLGGLIGLQFAHDFPERVEHLIIHETATALIMPDANEIWEWAMDFHRLKEEEGWEAASAKWDVYFGANGYDAEGVPKTVPPPRHNVANFWENEFIVITSYLPNLHRIRKNATSIGIMKGERSGDAFFARATYALADVLECLRWDVPGHHQGFEVETEAFSPFLLNMLAALGQASLLLTMLSYTLVFGLLAATATAVAHLPLLPRQTDTSVLGDSGDCIGALLEVAADAPLPPPEIQDIITDYYMTATGVITDACAWQTLVPGSLADDWSSYQSDVLQWYSDNKNDLASALEKCPADYSSSAGPCTGTIALATDAKATGASGGDGGDGSSSGSNNGGGGQSNDAAGKVGLAAAGALVIGVVGGVFAVL</sequence>
<dbReference type="GO" id="GO:0004806">
    <property type="term" value="F:triacylglycerol lipase activity"/>
    <property type="evidence" value="ECO:0007669"/>
    <property type="project" value="TreeGrafter"/>
</dbReference>
<evidence type="ECO:0000313" key="8">
    <source>
        <dbReference type="Proteomes" id="UP000045706"/>
    </source>
</evidence>
<dbReference type="Proteomes" id="UP000044602">
    <property type="component" value="Unassembled WGS sequence"/>
</dbReference>
<feature type="transmembrane region" description="Helical" evidence="2">
    <location>
        <begin position="274"/>
        <end position="296"/>
    </location>
</feature>
<keyword evidence="7" id="KW-1185">Reference proteome</keyword>